<evidence type="ECO:0000256" key="1">
    <source>
        <dbReference type="SAM" id="Phobius"/>
    </source>
</evidence>
<name>A0A813YCK1_9BILA</name>
<accession>A0A813YCK1</accession>
<reference evidence="2" key="1">
    <citation type="submission" date="2021-02" db="EMBL/GenBank/DDBJ databases">
        <authorList>
            <person name="Nowell W R."/>
        </authorList>
    </citation>
    <scope>NUCLEOTIDE SEQUENCE</scope>
</reference>
<protein>
    <submittedName>
        <fullName evidence="2">Uncharacterized protein</fullName>
    </submittedName>
</protein>
<evidence type="ECO:0000313" key="2">
    <source>
        <dbReference type="EMBL" id="CAF0882285.1"/>
    </source>
</evidence>
<gene>
    <name evidence="3" type="ORF">JXQ802_LOCUS43648</name>
    <name evidence="2" type="ORF">PYM288_LOCUS8601</name>
</gene>
<dbReference type="EMBL" id="CAJNOL010003196">
    <property type="protein sequence ID" value="CAF1551154.1"/>
    <property type="molecule type" value="Genomic_DNA"/>
</dbReference>
<evidence type="ECO:0000313" key="5">
    <source>
        <dbReference type="Proteomes" id="UP000663870"/>
    </source>
</evidence>
<dbReference type="Proteomes" id="UP000663854">
    <property type="component" value="Unassembled WGS sequence"/>
</dbReference>
<proteinExistence type="predicted"/>
<dbReference type="Proteomes" id="UP000663870">
    <property type="component" value="Unassembled WGS sequence"/>
</dbReference>
<dbReference type="EMBL" id="CAJNOH010000116">
    <property type="protein sequence ID" value="CAF0882285.1"/>
    <property type="molecule type" value="Genomic_DNA"/>
</dbReference>
<keyword evidence="1" id="KW-1133">Transmembrane helix</keyword>
<organism evidence="2 4">
    <name type="scientific">Rotaria sordida</name>
    <dbReference type="NCBI Taxonomy" id="392033"/>
    <lineage>
        <taxon>Eukaryota</taxon>
        <taxon>Metazoa</taxon>
        <taxon>Spiralia</taxon>
        <taxon>Gnathifera</taxon>
        <taxon>Rotifera</taxon>
        <taxon>Eurotatoria</taxon>
        <taxon>Bdelloidea</taxon>
        <taxon>Philodinida</taxon>
        <taxon>Philodinidae</taxon>
        <taxon>Rotaria</taxon>
    </lineage>
</organism>
<sequence length="212" mass="24640">MMKQVNLTLIIMMIKILIINTARIPIAGYFNPFIDKHQSQIDDYIPKNESHVEVNMPSLDSIHDHVHHSLETNETISMTNETRLEKVGPSLDLIDSHPHSHSHNDNKSSIIEAAKRLLIQPSIDFLDAQLHGGNKHSHNKNETDKEAADLNDYYRWLKEQNETNQLNRFLLLQKEVNKFNFIDTQNLHDKLNRTIQELQSTVKTIKRSKHDL</sequence>
<keyword evidence="5" id="KW-1185">Reference proteome</keyword>
<keyword evidence="1" id="KW-0472">Membrane</keyword>
<dbReference type="AlphaFoldDB" id="A0A813YCK1"/>
<comment type="caution">
    <text evidence="2">The sequence shown here is derived from an EMBL/GenBank/DDBJ whole genome shotgun (WGS) entry which is preliminary data.</text>
</comment>
<evidence type="ECO:0000313" key="3">
    <source>
        <dbReference type="EMBL" id="CAF1551154.1"/>
    </source>
</evidence>
<evidence type="ECO:0000313" key="4">
    <source>
        <dbReference type="Proteomes" id="UP000663854"/>
    </source>
</evidence>
<feature type="transmembrane region" description="Helical" evidence="1">
    <location>
        <begin position="7"/>
        <end position="30"/>
    </location>
</feature>
<keyword evidence="1" id="KW-0812">Transmembrane</keyword>